<feature type="transmembrane region" description="Helical" evidence="1">
    <location>
        <begin position="7"/>
        <end position="25"/>
    </location>
</feature>
<evidence type="ECO:0008006" key="4">
    <source>
        <dbReference type="Google" id="ProtNLM"/>
    </source>
</evidence>
<dbReference type="STRING" id="1297750.SAMN05444405_11095"/>
<evidence type="ECO:0000256" key="1">
    <source>
        <dbReference type="SAM" id="Phobius"/>
    </source>
</evidence>
<evidence type="ECO:0000313" key="3">
    <source>
        <dbReference type="Proteomes" id="UP000184509"/>
    </source>
</evidence>
<dbReference type="RefSeq" id="WP_139261392.1">
    <property type="nucleotide sequence ID" value="NZ_FQTV01000010.1"/>
</dbReference>
<dbReference type="OrthoDB" id="1093031at2"/>
<keyword evidence="1" id="KW-0472">Membrane</keyword>
<dbReference type="AlphaFoldDB" id="A0A1M5CMV9"/>
<evidence type="ECO:0000313" key="2">
    <source>
        <dbReference type="EMBL" id="SHF56051.1"/>
    </source>
</evidence>
<protein>
    <recommendedName>
        <fullName evidence="4">DUF4345 domain-containing protein</fullName>
    </recommendedName>
</protein>
<accession>A0A1M5CMV9</accession>
<proteinExistence type="predicted"/>
<feature type="transmembrane region" description="Helical" evidence="1">
    <location>
        <begin position="75"/>
        <end position="95"/>
    </location>
</feature>
<sequence>MKSLYKIVSVATSLLFIYLFVQLLFMPGSFIKDLGLQPSEAGSVLARRASMFMLGISLLMFGTRNLPHSKTRQTICMATGITLFGLSCVGSYEYIKGTVNSSILIAIICETILWVCFGIILLKKYQNQ</sequence>
<feature type="transmembrane region" description="Helical" evidence="1">
    <location>
        <begin position="45"/>
        <end position="63"/>
    </location>
</feature>
<keyword evidence="3" id="KW-1185">Reference proteome</keyword>
<dbReference type="Proteomes" id="UP000184509">
    <property type="component" value="Unassembled WGS sequence"/>
</dbReference>
<organism evidence="2 3">
    <name type="scientific">Bacteroides luti</name>
    <dbReference type="NCBI Taxonomy" id="1297750"/>
    <lineage>
        <taxon>Bacteria</taxon>
        <taxon>Pseudomonadati</taxon>
        <taxon>Bacteroidota</taxon>
        <taxon>Bacteroidia</taxon>
        <taxon>Bacteroidales</taxon>
        <taxon>Bacteroidaceae</taxon>
        <taxon>Bacteroides</taxon>
    </lineage>
</organism>
<feature type="transmembrane region" description="Helical" evidence="1">
    <location>
        <begin position="101"/>
        <end position="122"/>
    </location>
</feature>
<reference evidence="2 3" key="1">
    <citation type="submission" date="2016-11" db="EMBL/GenBank/DDBJ databases">
        <authorList>
            <person name="Jaros S."/>
            <person name="Januszkiewicz K."/>
            <person name="Wedrychowicz H."/>
        </authorList>
    </citation>
    <scope>NUCLEOTIDE SEQUENCE [LARGE SCALE GENOMIC DNA]</scope>
    <source>
        <strain evidence="2 3">DSM 26991</strain>
    </source>
</reference>
<keyword evidence="1" id="KW-1133">Transmembrane helix</keyword>
<keyword evidence="1" id="KW-0812">Transmembrane</keyword>
<name>A0A1M5CMV9_9BACE</name>
<gene>
    <name evidence="2" type="ORF">SAMN05444405_11095</name>
</gene>
<dbReference type="EMBL" id="FQTV01000010">
    <property type="protein sequence ID" value="SHF56051.1"/>
    <property type="molecule type" value="Genomic_DNA"/>
</dbReference>